<comment type="caution">
    <text evidence="1">The sequence shown here is derived from an EMBL/GenBank/DDBJ whole genome shotgun (WGS) entry which is preliminary data.</text>
</comment>
<keyword evidence="2" id="KW-1185">Reference proteome</keyword>
<dbReference type="EMBL" id="JAGHQL010000240">
    <property type="protein sequence ID" value="KAH0536049.1"/>
    <property type="molecule type" value="Genomic_DNA"/>
</dbReference>
<reference evidence="1" key="1">
    <citation type="submission" date="2021-03" db="EMBL/GenBank/DDBJ databases">
        <title>Comparative genomics and phylogenomic investigation of the class Geoglossomycetes provide insights into ecological specialization and systematics.</title>
        <authorList>
            <person name="Melie T."/>
            <person name="Pirro S."/>
            <person name="Miller A.N."/>
            <person name="Quandt A."/>
        </authorList>
    </citation>
    <scope>NUCLEOTIDE SEQUENCE</scope>
    <source>
        <strain evidence="1">GBOQ0MN5Z8</strain>
    </source>
</reference>
<dbReference type="OrthoDB" id="3261222at2759"/>
<gene>
    <name evidence="1" type="ORF">FGG08_007042</name>
</gene>
<dbReference type="AlphaFoldDB" id="A0A9P8HUS6"/>
<dbReference type="Proteomes" id="UP000698800">
    <property type="component" value="Unassembled WGS sequence"/>
</dbReference>
<organism evidence="1 2">
    <name type="scientific">Glutinoglossum americanum</name>
    <dbReference type="NCBI Taxonomy" id="1670608"/>
    <lineage>
        <taxon>Eukaryota</taxon>
        <taxon>Fungi</taxon>
        <taxon>Dikarya</taxon>
        <taxon>Ascomycota</taxon>
        <taxon>Pezizomycotina</taxon>
        <taxon>Geoglossomycetes</taxon>
        <taxon>Geoglossales</taxon>
        <taxon>Geoglossaceae</taxon>
        <taxon>Glutinoglossum</taxon>
    </lineage>
</organism>
<accession>A0A9P8HUS6</accession>
<protein>
    <submittedName>
        <fullName evidence="1">Uncharacterized protein</fullName>
    </submittedName>
</protein>
<sequence>MGGYSSKQEGGKNIDGPIEYWKPDIKVVQATIQFAINTERLQASNQEASVEADFIEREQLQIPSPTI</sequence>
<proteinExistence type="predicted"/>
<evidence type="ECO:0000313" key="1">
    <source>
        <dbReference type="EMBL" id="KAH0536049.1"/>
    </source>
</evidence>
<evidence type="ECO:0000313" key="2">
    <source>
        <dbReference type="Proteomes" id="UP000698800"/>
    </source>
</evidence>
<name>A0A9P8HUS6_9PEZI</name>